<protein>
    <submittedName>
        <fullName evidence="1">Uncharacterized protein</fullName>
    </submittedName>
</protein>
<reference evidence="1" key="1">
    <citation type="submission" date="2014-09" db="EMBL/GenBank/DDBJ databases">
        <authorList>
            <person name="Magalhaes I.L.F."/>
            <person name="Oliveira U."/>
            <person name="Santos F.R."/>
            <person name="Vidigal T.H.D.A."/>
            <person name="Brescovit A.D."/>
            <person name="Santos A.J."/>
        </authorList>
    </citation>
    <scope>NUCLEOTIDE SEQUENCE</scope>
    <source>
        <tissue evidence="1">Shoot tissue taken approximately 20 cm above the soil surface</tissue>
    </source>
</reference>
<accession>A0A0A9B337</accession>
<sequence>MKLPFEGCILFDLSAILGAKSLRLYLFFMVGSHVSEVIL</sequence>
<dbReference type="AlphaFoldDB" id="A0A0A9B337"/>
<organism evidence="1">
    <name type="scientific">Arundo donax</name>
    <name type="common">Giant reed</name>
    <name type="synonym">Donax arundinaceus</name>
    <dbReference type="NCBI Taxonomy" id="35708"/>
    <lineage>
        <taxon>Eukaryota</taxon>
        <taxon>Viridiplantae</taxon>
        <taxon>Streptophyta</taxon>
        <taxon>Embryophyta</taxon>
        <taxon>Tracheophyta</taxon>
        <taxon>Spermatophyta</taxon>
        <taxon>Magnoliopsida</taxon>
        <taxon>Liliopsida</taxon>
        <taxon>Poales</taxon>
        <taxon>Poaceae</taxon>
        <taxon>PACMAD clade</taxon>
        <taxon>Arundinoideae</taxon>
        <taxon>Arundineae</taxon>
        <taxon>Arundo</taxon>
    </lineage>
</organism>
<evidence type="ECO:0000313" key="1">
    <source>
        <dbReference type="EMBL" id="JAD55565.1"/>
    </source>
</evidence>
<reference evidence="1" key="2">
    <citation type="journal article" date="2015" name="Data Brief">
        <title>Shoot transcriptome of the giant reed, Arundo donax.</title>
        <authorList>
            <person name="Barrero R.A."/>
            <person name="Guerrero F.D."/>
            <person name="Moolhuijzen P."/>
            <person name="Goolsby J.A."/>
            <person name="Tidwell J."/>
            <person name="Bellgard S.E."/>
            <person name="Bellgard M.I."/>
        </authorList>
    </citation>
    <scope>NUCLEOTIDE SEQUENCE</scope>
    <source>
        <tissue evidence="1">Shoot tissue taken approximately 20 cm above the soil surface</tissue>
    </source>
</reference>
<name>A0A0A9B337_ARUDO</name>
<proteinExistence type="predicted"/>
<dbReference type="EMBL" id="GBRH01242330">
    <property type="protein sequence ID" value="JAD55565.1"/>
    <property type="molecule type" value="Transcribed_RNA"/>
</dbReference>